<sequence length="305" mass="33301">MPKTNSSDSLTATLELDAKARLGEGALWHPTEQVLYWVDIEGKALHLYDPETKKDKAFDVGERIGTVVPVENGGALVALQNGIFHIDTRSGELRFLTNPIKADDIRFNDGKCDPAGRFWVGTMALDTRVGAADLYMLDLDGKVHHKLDKLTISNGIVWSLDKKTMYFTDTKTQEVKAYDYDNETGEISNGSVIINIPEEEGSPDGMTLDSDGNLWIALHGGGGVAKYNPKTGEQLQKVKVPTDNTTSCGFGGKNLDTLYITTAKEWQSEEKLKTYPKSGGLFSVKPGVRGVPANFYRGPVQGLSA</sequence>
<comment type="caution">
    <text evidence="5">The sequence shown here is derived from an EMBL/GenBank/DDBJ whole genome shotgun (WGS) entry which is preliminary data.</text>
</comment>
<organism evidence="5 6">
    <name type="scientific">Pontibacter cellulosilyticus</name>
    <dbReference type="NCBI Taxonomy" id="1720253"/>
    <lineage>
        <taxon>Bacteria</taxon>
        <taxon>Pseudomonadati</taxon>
        <taxon>Bacteroidota</taxon>
        <taxon>Cytophagia</taxon>
        <taxon>Cytophagales</taxon>
        <taxon>Hymenobacteraceae</taxon>
        <taxon>Pontibacter</taxon>
    </lineage>
</organism>
<feature type="binding site" evidence="3">
    <location>
        <position position="24"/>
    </location>
    <ligand>
        <name>a divalent metal cation</name>
        <dbReference type="ChEBI" id="CHEBI:60240"/>
    </ligand>
</feature>
<protein>
    <submittedName>
        <fullName evidence="5">SMP-30/gluconolactonase/LRE family protein</fullName>
    </submittedName>
</protein>
<evidence type="ECO:0000256" key="3">
    <source>
        <dbReference type="PIRSR" id="PIRSR605511-2"/>
    </source>
</evidence>
<evidence type="ECO:0000256" key="2">
    <source>
        <dbReference type="PIRSR" id="PIRSR605511-1"/>
    </source>
</evidence>
<dbReference type="PANTHER" id="PTHR10907:SF47">
    <property type="entry name" value="REGUCALCIN"/>
    <property type="match status" value="1"/>
</dbReference>
<feature type="binding site" evidence="3">
    <location>
        <position position="108"/>
    </location>
    <ligand>
        <name>substrate</name>
    </ligand>
</feature>
<feature type="binding site" evidence="3">
    <location>
        <position position="154"/>
    </location>
    <ligand>
        <name>a divalent metal cation</name>
        <dbReference type="ChEBI" id="CHEBI:60240"/>
    </ligand>
</feature>
<comment type="similarity">
    <text evidence="1">Belongs to the SMP-30/CGR1 family.</text>
</comment>
<proteinExistence type="inferred from homology"/>
<reference evidence="5" key="1">
    <citation type="submission" date="2020-08" db="EMBL/GenBank/DDBJ databases">
        <title>Pontibacter sp. SD6 16S ribosomal RNA gene Genome sequencing and assembly.</title>
        <authorList>
            <person name="Kang M."/>
        </authorList>
    </citation>
    <scope>NUCLEOTIDE SEQUENCE</scope>
    <source>
        <strain evidence="5">SD6</strain>
    </source>
</reference>
<dbReference type="GO" id="GO:0004341">
    <property type="term" value="F:gluconolactonase activity"/>
    <property type="evidence" value="ECO:0007669"/>
    <property type="project" value="TreeGrafter"/>
</dbReference>
<dbReference type="GO" id="GO:0019853">
    <property type="term" value="P:L-ascorbic acid biosynthetic process"/>
    <property type="evidence" value="ECO:0007669"/>
    <property type="project" value="TreeGrafter"/>
</dbReference>
<evidence type="ECO:0000313" key="5">
    <source>
        <dbReference type="EMBL" id="MBC5991291.1"/>
    </source>
</evidence>
<dbReference type="PANTHER" id="PTHR10907">
    <property type="entry name" value="REGUCALCIN"/>
    <property type="match status" value="1"/>
</dbReference>
<feature type="binding site" evidence="3">
    <location>
        <position position="106"/>
    </location>
    <ligand>
        <name>substrate</name>
    </ligand>
</feature>
<keyword evidence="6" id="KW-1185">Reference proteome</keyword>
<evidence type="ECO:0000313" key="6">
    <source>
        <dbReference type="Proteomes" id="UP000603640"/>
    </source>
</evidence>
<comment type="cofactor">
    <cofactor evidence="3">
        <name>Zn(2+)</name>
        <dbReference type="ChEBI" id="CHEBI:29105"/>
    </cofactor>
    <text evidence="3">Binds 1 divalent metal cation per subunit.</text>
</comment>
<feature type="binding site" evidence="3">
    <location>
        <position position="204"/>
    </location>
    <ligand>
        <name>a divalent metal cation</name>
        <dbReference type="ChEBI" id="CHEBI:60240"/>
    </ligand>
</feature>
<dbReference type="SUPFAM" id="SSF63829">
    <property type="entry name" value="Calcium-dependent phosphotriesterase"/>
    <property type="match status" value="1"/>
</dbReference>
<gene>
    <name evidence="5" type="ORF">H8S84_00420</name>
</gene>
<dbReference type="Proteomes" id="UP000603640">
    <property type="component" value="Unassembled WGS sequence"/>
</dbReference>
<feature type="active site" description="Proton donor/acceptor" evidence="2">
    <location>
        <position position="204"/>
    </location>
</feature>
<keyword evidence="3" id="KW-0862">Zinc</keyword>
<dbReference type="InterPro" id="IPR013658">
    <property type="entry name" value="SGL"/>
</dbReference>
<dbReference type="PRINTS" id="PR01790">
    <property type="entry name" value="SMP30FAMILY"/>
</dbReference>
<dbReference type="Pfam" id="PF08450">
    <property type="entry name" value="SGL"/>
    <property type="match status" value="1"/>
</dbReference>
<accession>A0A923N4G4</accession>
<dbReference type="AlphaFoldDB" id="A0A923N4G4"/>
<feature type="domain" description="SMP-30/Gluconolactonase/LRE-like region" evidence="4">
    <location>
        <begin position="22"/>
        <end position="263"/>
    </location>
</feature>
<feature type="binding site" evidence="3">
    <location>
        <position position="126"/>
    </location>
    <ligand>
        <name>substrate</name>
    </ligand>
</feature>
<dbReference type="EMBL" id="JACRVF010000001">
    <property type="protein sequence ID" value="MBC5991291.1"/>
    <property type="molecule type" value="Genomic_DNA"/>
</dbReference>
<evidence type="ECO:0000259" key="4">
    <source>
        <dbReference type="Pfam" id="PF08450"/>
    </source>
</evidence>
<evidence type="ECO:0000256" key="1">
    <source>
        <dbReference type="ARBA" id="ARBA00008853"/>
    </source>
</evidence>
<keyword evidence="3" id="KW-0479">Metal-binding</keyword>
<dbReference type="GO" id="GO:0005509">
    <property type="term" value="F:calcium ion binding"/>
    <property type="evidence" value="ECO:0007669"/>
    <property type="project" value="TreeGrafter"/>
</dbReference>
<dbReference type="RefSeq" id="WP_187065302.1">
    <property type="nucleotide sequence ID" value="NZ_JACRVF010000001.1"/>
</dbReference>
<dbReference type="InterPro" id="IPR011042">
    <property type="entry name" value="6-blade_b-propeller_TolB-like"/>
</dbReference>
<dbReference type="InterPro" id="IPR005511">
    <property type="entry name" value="SMP-30"/>
</dbReference>
<dbReference type="Gene3D" id="2.120.10.30">
    <property type="entry name" value="TolB, C-terminal domain"/>
    <property type="match status" value="1"/>
</dbReference>
<name>A0A923N4G4_9BACT</name>